<dbReference type="Gene3D" id="3.90.1150.10">
    <property type="entry name" value="Aspartate Aminotransferase, domain 1"/>
    <property type="match status" value="1"/>
</dbReference>
<dbReference type="SUPFAM" id="SSF53383">
    <property type="entry name" value="PLP-dependent transferases"/>
    <property type="match status" value="1"/>
</dbReference>
<dbReference type="Pfam" id="PF01041">
    <property type="entry name" value="DegT_DnrJ_EryC1"/>
    <property type="match status" value="1"/>
</dbReference>
<dbReference type="AlphaFoldDB" id="A0A259TWG1"/>
<comment type="caution">
    <text evidence="6">The sequence shown here is derived from an EMBL/GenBank/DDBJ whole genome shotgun (WGS) entry which is preliminary data.</text>
</comment>
<proteinExistence type="inferred from homology"/>
<evidence type="ECO:0000256" key="5">
    <source>
        <dbReference type="RuleBase" id="RU004508"/>
    </source>
</evidence>
<sequence>MHVHTPEAPGRPLSMVDLKAEVASIRPELDAALAGILDATAFVRGPIVAGFEAALAAYVADLDARAPEAHVIGCANGTDALQIALMALGVGPGDEVVCPSFTFVATAEAAALLGAVPVFADIDPATFNLAPEAVEAAITDRTKAVVPVHLFGQMADMAALRSVCEPRGIPIVEDAAQAIGATRGGEAAGLAGDLGTLSFYPSKNLGAYGDGGAVYTTSAPLAERARRIANHGAARKYFHTEVGINSRLDAMQAAILRVKLRHLPAWTTARRLAAAVYDDHFAHLPEVTRPPRASGARHVFHQYTLRVADRDAVADGLRERGIPTMVYYPVPLHEMPPYAAGARGPLPETERACREVLSLPMHPHLSQDDLARVARAVRDLVTQPVPA</sequence>
<evidence type="ECO:0000256" key="4">
    <source>
        <dbReference type="PIRSR" id="PIRSR000390-2"/>
    </source>
</evidence>
<keyword evidence="7" id="KW-1185">Reference proteome</keyword>
<accession>A0A259TWG1</accession>
<evidence type="ECO:0008006" key="8">
    <source>
        <dbReference type="Google" id="ProtNLM"/>
    </source>
</evidence>
<dbReference type="GO" id="GO:0000271">
    <property type="term" value="P:polysaccharide biosynthetic process"/>
    <property type="evidence" value="ECO:0007669"/>
    <property type="project" value="TreeGrafter"/>
</dbReference>
<organism evidence="6 7">
    <name type="scientific">Rubricoccus marinus</name>
    <dbReference type="NCBI Taxonomy" id="716817"/>
    <lineage>
        <taxon>Bacteria</taxon>
        <taxon>Pseudomonadati</taxon>
        <taxon>Rhodothermota</taxon>
        <taxon>Rhodothermia</taxon>
        <taxon>Rhodothermales</taxon>
        <taxon>Rubricoccaceae</taxon>
        <taxon>Rubricoccus</taxon>
    </lineage>
</organism>
<dbReference type="GO" id="GO:0030170">
    <property type="term" value="F:pyridoxal phosphate binding"/>
    <property type="evidence" value="ECO:0007669"/>
    <property type="project" value="TreeGrafter"/>
</dbReference>
<dbReference type="InterPro" id="IPR015424">
    <property type="entry name" value="PyrdxlP-dep_Trfase"/>
</dbReference>
<dbReference type="RefSeq" id="WP_218827529.1">
    <property type="nucleotide sequence ID" value="NZ_MQWB01000001.1"/>
</dbReference>
<evidence type="ECO:0000256" key="2">
    <source>
        <dbReference type="ARBA" id="ARBA00037999"/>
    </source>
</evidence>
<keyword evidence="1 4" id="KW-0663">Pyridoxal phosphate</keyword>
<name>A0A259TWG1_9BACT</name>
<dbReference type="CDD" id="cd00616">
    <property type="entry name" value="AHBA_syn"/>
    <property type="match status" value="1"/>
</dbReference>
<dbReference type="GO" id="GO:0008483">
    <property type="term" value="F:transaminase activity"/>
    <property type="evidence" value="ECO:0007669"/>
    <property type="project" value="TreeGrafter"/>
</dbReference>
<feature type="active site" description="Proton acceptor" evidence="3">
    <location>
        <position position="203"/>
    </location>
</feature>
<protein>
    <recommendedName>
        <fullName evidence="8">Transcriptional regulator</fullName>
    </recommendedName>
</protein>
<dbReference type="EMBL" id="MQWB01000001">
    <property type="protein sequence ID" value="OZC01957.1"/>
    <property type="molecule type" value="Genomic_DNA"/>
</dbReference>
<gene>
    <name evidence="6" type="ORF">BSZ36_02540</name>
</gene>
<dbReference type="InterPro" id="IPR000653">
    <property type="entry name" value="DegT/StrS_aminotransferase"/>
</dbReference>
<evidence type="ECO:0000256" key="3">
    <source>
        <dbReference type="PIRSR" id="PIRSR000390-1"/>
    </source>
</evidence>
<comment type="similarity">
    <text evidence="2 5">Belongs to the DegT/DnrJ/EryC1 family.</text>
</comment>
<reference evidence="6 7" key="1">
    <citation type="submission" date="2016-11" db="EMBL/GenBank/DDBJ databases">
        <title>Study of marine rhodopsin-containing bacteria.</title>
        <authorList>
            <person name="Yoshizawa S."/>
            <person name="Kumagai Y."/>
            <person name="Kogure K."/>
        </authorList>
    </citation>
    <scope>NUCLEOTIDE SEQUENCE [LARGE SCALE GENOMIC DNA]</scope>
    <source>
        <strain evidence="6 7">SG-29</strain>
    </source>
</reference>
<dbReference type="Proteomes" id="UP000216446">
    <property type="component" value="Unassembled WGS sequence"/>
</dbReference>
<dbReference type="InParanoid" id="A0A259TWG1"/>
<dbReference type="PANTHER" id="PTHR30244:SF36">
    <property type="entry name" value="3-OXO-GLUCOSE-6-PHOSPHATE:GLUTAMATE AMINOTRANSFERASE"/>
    <property type="match status" value="1"/>
</dbReference>
<evidence type="ECO:0000256" key="1">
    <source>
        <dbReference type="ARBA" id="ARBA00022898"/>
    </source>
</evidence>
<dbReference type="PIRSF" id="PIRSF000390">
    <property type="entry name" value="PLP_StrS"/>
    <property type="match status" value="1"/>
</dbReference>
<feature type="modified residue" description="N6-(pyridoxal phosphate)lysine" evidence="4">
    <location>
        <position position="203"/>
    </location>
</feature>
<dbReference type="PANTHER" id="PTHR30244">
    <property type="entry name" value="TRANSAMINASE"/>
    <property type="match status" value="1"/>
</dbReference>
<dbReference type="InterPro" id="IPR015422">
    <property type="entry name" value="PyrdxlP-dep_Trfase_small"/>
</dbReference>
<dbReference type="Gene3D" id="3.40.640.10">
    <property type="entry name" value="Type I PLP-dependent aspartate aminotransferase-like (Major domain)"/>
    <property type="match status" value="1"/>
</dbReference>
<evidence type="ECO:0000313" key="7">
    <source>
        <dbReference type="Proteomes" id="UP000216446"/>
    </source>
</evidence>
<evidence type="ECO:0000313" key="6">
    <source>
        <dbReference type="EMBL" id="OZC01957.1"/>
    </source>
</evidence>
<dbReference type="InterPro" id="IPR015421">
    <property type="entry name" value="PyrdxlP-dep_Trfase_major"/>
</dbReference>